<reference evidence="2" key="1">
    <citation type="journal article" date="2020" name="Stud. Mycol.">
        <title>101 Dothideomycetes genomes: a test case for predicting lifestyles and emergence of pathogens.</title>
        <authorList>
            <person name="Haridas S."/>
            <person name="Albert R."/>
            <person name="Binder M."/>
            <person name="Bloem J."/>
            <person name="Labutti K."/>
            <person name="Salamov A."/>
            <person name="Andreopoulos B."/>
            <person name="Baker S."/>
            <person name="Barry K."/>
            <person name="Bills G."/>
            <person name="Bluhm B."/>
            <person name="Cannon C."/>
            <person name="Castanera R."/>
            <person name="Culley D."/>
            <person name="Daum C."/>
            <person name="Ezra D."/>
            <person name="Gonzalez J."/>
            <person name="Henrissat B."/>
            <person name="Kuo A."/>
            <person name="Liang C."/>
            <person name="Lipzen A."/>
            <person name="Lutzoni F."/>
            <person name="Magnuson J."/>
            <person name="Mondo S."/>
            <person name="Nolan M."/>
            <person name="Ohm R."/>
            <person name="Pangilinan J."/>
            <person name="Park H.-J."/>
            <person name="Ramirez L."/>
            <person name="Alfaro M."/>
            <person name="Sun H."/>
            <person name="Tritt A."/>
            <person name="Yoshinaga Y."/>
            <person name="Zwiers L.-H."/>
            <person name="Turgeon B."/>
            <person name="Goodwin S."/>
            <person name="Spatafora J."/>
            <person name="Crous P."/>
            <person name="Grigoriev I."/>
        </authorList>
    </citation>
    <scope>NUCLEOTIDE SEQUENCE</scope>
    <source>
        <strain evidence="2">CBS 110217</strain>
    </source>
</reference>
<dbReference type="AlphaFoldDB" id="A0A9P4H441"/>
<comment type="caution">
    <text evidence="2">The sequence shown here is derived from an EMBL/GenBank/DDBJ whole genome shotgun (WGS) entry which is preliminary data.</text>
</comment>
<dbReference type="Proteomes" id="UP000799777">
    <property type="component" value="Unassembled WGS sequence"/>
</dbReference>
<organism evidence="2 3">
    <name type="scientific">Setomelanomma holmii</name>
    <dbReference type="NCBI Taxonomy" id="210430"/>
    <lineage>
        <taxon>Eukaryota</taxon>
        <taxon>Fungi</taxon>
        <taxon>Dikarya</taxon>
        <taxon>Ascomycota</taxon>
        <taxon>Pezizomycotina</taxon>
        <taxon>Dothideomycetes</taxon>
        <taxon>Pleosporomycetidae</taxon>
        <taxon>Pleosporales</taxon>
        <taxon>Pleosporineae</taxon>
        <taxon>Phaeosphaeriaceae</taxon>
        <taxon>Setomelanomma</taxon>
    </lineage>
</organism>
<dbReference type="OrthoDB" id="3664114at2759"/>
<feature type="signal peptide" evidence="1">
    <location>
        <begin position="1"/>
        <end position="20"/>
    </location>
</feature>
<accession>A0A9P4H441</accession>
<gene>
    <name evidence="2" type="ORF">EK21DRAFT_92030</name>
</gene>
<keyword evidence="1" id="KW-0732">Signal</keyword>
<dbReference type="EMBL" id="ML978235">
    <property type="protein sequence ID" value="KAF2026904.1"/>
    <property type="molecule type" value="Genomic_DNA"/>
</dbReference>
<evidence type="ECO:0000313" key="3">
    <source>
        <dbReference type="Proteomes" id="UP000799777"/>
    </source>
</evidence>
<evidence type="ECO:0000313" key="2">
    <source>
        <dbReference type="EMBL" id="KAF2026904.1"/>
    </source>
</evidence>
<feature type="chain" id="PRO_5040461166" evidence="1">
    <location>
        <begin position="21"/>
        <end position="120"/>
    </location>
</feature>
<sequence>MKLTNIITLLATVAATSVRAAPSSSVDERQALIGYIRFYAGTGCEEPWIEDTVFQQGDKCLSNDFTGTYGSFKVIDNSFTRTIRLFANPVCNGFGQGNYIDVAPGQTGCFAGKITSYSFL</sequence>
<proteinExistence type="predicted"/>
<evidence type="ECO:0000256" key="1">
    <source>
        <dbReference type="SAM" id="SignalP"/>
    </source>
</evidence>
<protein>
    <submittedName>
        <fullName evidence="2">Uncharacterized protein</fullName>
    </submittedName>
</protein>
<name>A0A9P4H441_9PLEO</name>
<keyword evidence="3" id="KW-1185">Reference proteome</keyword>